<keyword evidence="2" id="KW-0175">Coiled coil</keyword>
<dbReference type="PANTHER" id="PTHR31471">
    <property type="entry name" value="OS02G0116800 PROTEIN"/>
    <property type="match status" value="1"/>
</dbReference>
<dbReference type="OrthoDB" id="1900877at2759"/>
<feature type="region of interest" description="Disordered" evidence="3">
    <location>
        <begin position="297"/>
        <end position="353"/>
    </location>
</feature>
<reference evidence="5" key="1">
    <citation type="journal article" date="2019" name="BMC Genomics">
        <title>A new reference genome for Sorghum bicolor reveals high levels of sequence similarity between sweet and grain genotypes: implications for the genetics of sugar metabolism.</title>
        <authorList>
            <person name="Cooper E.A."/>
            <person name="Brenton Z.W."/>
            <person name="Flinn B.S."/>
            <person name="Jenkins J."/>
            <person name="Shu S."/>
            <person name="Flowers D."/>
            <person name="Luo F."/>
            <person name="Wang Y."/>
            <person name="Xia P."/>
            <person name="Barry K."/>
            <person name="Daum C."/>
            <person name="Lipzen A."/>
            <person name="Yoshinaga Y."/>
            <person name="Schmutz J."/>
            <person name="Saski C."/>
            <person name="Vermerris W."/>
            <person name="Kresovich S."/>
        </authorList>
    </citation>
    <scope>NUCLEOTIDE SEQUENCE</scope>
</reference>
<evidence type="ECO:0000256" key="2">
    <source>
        <dbReference type="SAM" id="Coils"/>
    </source>
</evidence>
<feature type="region of interest" description="Disordered" evidence="3">
    <location>
        <begin position="68"/>
        <end position="138"/>
    </location>
</feature>
<dbReference type="Proteomes" id="UP000807115">
    <property type="component" value="Chromosome 6"/>
</dbReference>
<comment type="similarity">
    <text evidence="1">Belongs to the remorin family.</text>
</comment>
<feature type="coiled-coil region" evidence="2">
    <location>
        <begin position="406"/>
        <end position="496"/>
    </location>
</feature>
<feature type="compositionally biased region" description="Polar residues" evidence="3">
    <location>
        <begin position="92"/>
        <end position="115"/>
    </location>
</feature>
<evidence type="ECO:0000313" key="5">
    <source>
        <dbReference type="EMBL" id="KAG0527525.1"/>
    </source>
</evidence>
<dbReference type="AlphaFoldDB" id="A0A921QUK5"/>
<dbReference type="InterPro" id="IPR005516">
    <property type="entry name" value="Remorin_C"/>
</dbReference>
<feature type="domain" description="Remorin C-terminal" evidence="4">
    <location>
        <begin position="416"/>
        <end position="519"/>
    </location>
</feature>
<evidence type="ECO:0000256" key="3">
    <source>
        <dbReference type="SAM" id="MobiDB-lite"/>
    </source>
</evidence>
<dbReference type="Gramene" id="EES11442">
    <property type="protein sequence ID" value="EES11442"/>
    <property type="gene ID" value="SORBI_3006G219500"/>
</dbReference>
<dbReference type="EMBL" id="CM027685">
    <property type="protein sequence ID" value="KAG0527525.1"/>
    <property type="molecule type" value="Genomic_DNA"/>
</dbReference>
<name>A0A921QUK5_SORBI</name>
<protein>
    <recommendedName>
        <fullName evidence="4">Remorin C-terminal domain-containing protein</fullName>
    </recommendedName>
</protein>
<evidence type="ECO:0000313" key="6">
    <source>
        <dbReference type="Proteomes" id="UP000807115"/>
    </source>
</evidence>
<reference evidence="5" key="2">
    <citation type="submission" date="2020-10" db="EMBL/GenBank/DDBJ databases">
        <authorList>
            <person name="Cooper E.A."/>
            <person name="Brenton Z.W."/>
            <person name="Flinn B.S."/>
            <person name="Jenkins J."/>
            <person name="Shu S."/>
            <person name="Flowers D."/>
            <person name="Luo F."/>
            <person name="Wang Y."/>
            <person name="Xia P."/>
            <person name="Barry K."/>
            <person name="Daum C."/>
            <person name="Lipzen A."/>
            <person name="Yoshinaga Y."/>
            <person name="Schmutz J."/>
            <person name="Saski C."/>
            <person name="Vermerris W."/>
            <person name="Kresovich S."/>
        </authorList>
    </citation>
    <scope>NUCLEOTIDE SEQUENCE</scope>
</reference>
<feature type="compositionally biased region" description="Polar residues" evidence="3">
    <location>
        <begin position="303"/>
        <end position="330"/>
    </location>
</feature>
<sequence>MEYERIHQKAQPGALSPTKLRMKIMGAHNRVRVITSNSSSRTSPAKNIEASQAQNRLLVCDVLEEVSDSTSDGTKHPSAVNKTEAVEKDSAVDSNKVQNISKSSVPQPATGSSSMIHPVRPVEEDSTECDSGLDNASTSSFEFHGVEKTATQNPAHGYLSRQTSISSKWNDAEKWIVNRQNVNQNITKGTAQNQTVNQMNSAAARGAIVPKISGRPVQKMKRVNPALSAPRSILERLSFASYQPKLVRHADVCPVSNASANSECHKATDTGSSIEMKPCNEANAIPAVQSVSVRDVGTEMTPIPSQEPSRTGTPLGSRTPTRSPNCSIPSTPVGGRSIASPGEECTDDGPYFNRKGVAHANELSDTETRLKTRQEIAALGIQLGKMNIATWASKEELELVSAAPSIADLERMKKEYAARAASYEEAENTKHTARFKKEEVKIEAWESRQRGKIESEMRRIEEHAERMRSEAMAKMAEKLEMTRRIAEEKRASANAKMNQQAAIAVQKAEKIRQTGRVPGSSILCCSGCFCGPY</sequence>
<proteinExistence type="inferred from homology"/>
<comment type="caution">
    <text evidence="5">The sequence shown here is derived from an EMBL/GenBank/DDBJ whole genome shotgun (WGS) entry which is preliminary data.</text>
</comment>
<dbReference type="Pfam" id="PF03763">
    <property type="entry name" value="Remorin_C"/>
    <property type="match status" value="1"/>
</dbReference>
<dbReference type="OMA" id="KGCEDEN"/>
<evidence type="ECO:0000256" key="1">
    <source>
        <dbReference type="ARBA" id="ARBA00005711"/>
    </source>
</evidence>
<accession>A0A921QUK5</accession>
<gene>
    <name evidence="5" type="ORF">BDA96_06G240500</name>
</gene>
<dbReference type="KEGG" id="sbi:8074723"/>
<dbReference type="PANTHER" id="PTHR31471:SF49">
    <property type="entry name" value="REMORIN FAMILY PROTEIN"/>
    <property type="match status" value="1"/>
</dbReference>
<evidence type="ECO:0000259" key="4">
    <source>
        <dbReference type="Pfam" id="PF03763"/>
    </source>
</evidence>
<organism evidence="5 6">
    <name type="scientific">Sorghum bicolor</name>
    <name type="common">Sorghum</name>
    <name type="synonym">Sorghum vulgare</name>
    <dbReference type="NCBI Taxonomy" id="4558"/>
    <lineage>
        <taxon>Eukaryota</taxon>
        <taxon>Viridiplantae</taxon>
        <taxon>Streptophyta</taxon>
        <taxon>Embryophyta</taxon>
        <taxon>Tracheophyta</taxon>
        <taxon>Spermatophyta</taxon>
        <taxon>Magnoliopsida</taxon>
        <taxon>Liliopsida</taxon>
        <taxon>Poales</taxon>
        <taxon>Poaceae</taxon>
        <taxon>PACMAD clade</taxon>
        <taxon>Panicoideae</taxon>
        <taxon>Andropogonodae</taxon>
        <taxon>Andropogoneae</taxon>
        <taxon>Sorghinae</taxon>
        <taxon>Sorghum</taxon>
    </lineage>
</organism>